<feature type="domain" description="DNA-directed RNA polymerase III subunit RPC3 winged-helix" evidence="11">
    <location>
        <begin position="495"/>
        <end position="569"/>
    </location>
</feature>
<protein>
    <recommendedName>
        <fullName evidence="3 8">DNA-directed RNA polymerase III subunit RPC3</fullName>
        <shortName evidence="8">RNA polymerase III subunit C3</shortName>
    </recommendedName>
</protein>
<dbReference type="RefSeq" id="XP_038777399.1">
    <property type="nucleotide sequence ID" value="XM_038921471.1"/>
</dbReference>
<evidence type="ECO:0000256" key="2">
    <source>
        <dbReference type="ARBA" id="ARBA00011206"/>
    </source>
</evidence>
<evidence type="ECO:0000256" key="6">
    <source>
        <dbReference type="ARBA" id="ARBA00023242"/>
    </source>
</evidence>
<evidence type="ECO:0000256" key="4">
    <source>
        <dbReference type="ARBA" id="ARBA00022478"/>
    </source>
</evidence>
<keyword evidence="5 8" id="KW-0804">Transcription</keyword>
<comment type="function">
    <text evidence="7 8">DNA-dependent RNA polymerase catalyzes the transcription of DNA into RNA using the four ribonucleoside triphosphates as substrates. Specific core component of RNA polymerase III which synthesizes small RNAs, such as 5S rRNA and tRNAs.</text>
</comment>
<dbReference type="PANTHER" id="PTHR12949">
    <property type="entry name" value="RNA POLYMERASE III DNA DIRECTED -RELATED"/>
    <property type="match status" value="1"/>
</dbReference>
<organism evidence="12 13">
    <name type="scientific">Eeniella nana</name>
    <name type="common">Yeast</name>
    <name type="synonym">Brettanomyces nanus</name>
    <dbReference type="NCBI Taxonomy" id="13502"/>
    <lineage>
        <taxon>Eukaryota</taxon>
        <taxon>Fungi</taxon>
        <taxon>Dikarya</taxon>
        <taxon>Ascomycota</taxon>
        <taxon>Saccharomycotina</taxon>
        <taxon>Pichiomycetes</taxon>
        <taxon>Pichiales</taxon>
        <taxon>Pichiaceae</taxon>
        <taxon>Brettanomyces</taxon>
    </lineage>
</organism>
<dbReference type="InterPro" id="IPR055207">
    <property type="entry name" value="POLR3C_WHD"/>
</dbReference>
<dbReference type="KEGG" id="bnn:FOA43_001149"/>
<dbReference type="Pfam" id="PF22536">
    <property type="entry name" value="WHD_POLR3C"/>
    <property type="match status" value="1"/>
</dbReference>
<dbReference type="PANTHER" id="PTHR12949:SF0">
    <property type="entry name" value="DNA-DIRECTED RNA POLYMERASE III SUBUNIT RPC3"/>
    <property type="match status" value="1"/>
</dbReference>
<dbReference type="Pfam" id="PF05645">
    <property type="entry name" value="RNA_pol_Rpc82"/>
    <property type="match status" value="1"/>
</dbReference>
<dbReference type="InterPro" id="IPR036388">
    <property type="entry name" value="WH-like_DNA-bd_sf"/>
</dbReference>
<dbReference type="Pfam" id="PF20912">
    <property type="entry name" value="RPC3_helical"/>
    <property type="match status" value="1"/>
</dbReference>
<gene>
    <name evidence="12" type="ORF">FOA43_001149</name>
</gene>
<evidence type="ECO:0000256" key="5">
    <source>
        <dbReference type="ARBA" id="ARBA00023163"/>
    </source>
</evidence>
<evidence type="ECO:0000259" key="11">
    <source>
        <dbReference type="Pfam" id="PF22536"/>
    </source>
</evidence>
<evidence type="ECO:0000259" key="9">
    <source>
        <dbReference type="Pfam" id="PF05645"/>
    </source>
</evidence>
<feature type="domain" description="RNA polymerase III Rpc82 C -terminal" evidence="9">
    <location>
        <begin position="170"/>
        <end position="486"/>
    </location>
</feature>
<reference evidence="12" key="1">
    <citation type="submission" date="2020-10" db="EMBL/GenBank/DDBJ databases">
        <authorList>
            <person name="Roach M.J.R."/>
        </authorList>
    </citation>
    <scope>NUCLEOTIDE SEQUENCE</scope>
    <source>
        <strain evidence="12">CBS 1945</strain>
    </source>
</reference>
<dbReference type="OrthoDB" id="272392at2759"/>
<evidence type="ECO:0000256" key="3">
    <source>
        <dbReference type="ARBA" id="ARBA00016689"/>
    </source>
</evidence>
<evidence type="ECO:0000256" key="1">
    <source>
        <dbReference type="ARBA" id="ARBA00004123"/>
    </source>
</evidence>
<evidence type="ECO:0000259" key="10">
    <source>
        <dbReference type="Pfam" id="PF08221"/>
    </source>
</evidence>
<dbReference type="Proteomes" id="UP000662931">
    <property type="component" value="Chromosome 1"/>
</dbReference>
<comment type="subunit">
    <text evidence="2 8">Component of the RNA polymerase III (Pol III) complex consisting of 17 subunits.</text>
</comment>
<dbReference type="GO" id="GO:0003697">
    <property type="term" value="F:single-stranded DNA binding"/>
    <property type="evidence" value="ECO:0007669"/>
    <property type="project" value="UniProtKB-UniRule"/>
</dbReference>
<evidence type="ECO:0000256" key="7">
    <source>
        <dbReference type="ARBA" id="ARBA00025127"/>
    </source>
</evidence>
<keyword evidence="13" id="KW-1185">Reference proteome</keyword>
<dbReference type="GO" id="GO:0006351">
    <property type="term" value="P:DNA-templated transcription"/>
    <property type="evidence" value="ECO:0007669"/>
    <property type="project" value="InterPro"/>
</dbReference>
<dbReference type="GeneID" id="62194550"/>
<dbReference type="EMBL" id="CP064812">
    <property type="protein sequence ID" value="QPG73834.1"/>
    <property type="molecule type" value="Genomic_DNA"/>
</dbReference>
<dbReference type="InterPro" id="IPR013197">
    <property type="entry name" value="RNA_pol_III_RPC82-rel_HTH"/>
</dbReference>
<proteinExistence type="inferred from homology"/>
<dbReference type="AlphaFoldDB" id="A0A875S3F0"/>
<keyword evidence="6 8" id="KW-0539">Nucleus</keyword>
<dbReference type="Pfam" id="PF08221">
    <property type="entry name" value="HTH_9"/>
    <property type="match status" value="1"/>
</dbReference>
<comment type="similarity">
    <text evidence="8">Belongs to the RNA polymerase beta chain family.</text>
</comment>
<dbReference type="InterPro" id="IPR008806">
    <property type="entry name" value="RNA_pol_III_Rpc82_C"/>
</dbReference>
<dbReference type="Gene3D" id="1.10.10.10">
    <property type="entry name" value="Winged helix-like DNA-binding domain superfamily/Winged helix DNA-binding domain"/>
    <property type="match status" value="2"/>
</dbReference>
<sequence length="658" mass="75980">MTRPNILSDNEIPDSLPPFTKTQSPKSFLYTKILKNYVGEQGAYVYALLATNERLAFKRLLQLSRLKSSRLKKILVSLIQLNCVVHYSKSGRSDSNSKSQMDNFYYYPNEEGCFKFLYADDIIRCIRKEYEDEMPATIVQNVLSMGHLTVRAFFQHAKTDKDRCLRIQKAFKRLVDDNWLSPIGKNSFLNVFDLFDKTFKKVAAEYNRENPESKTISQTKRMHMIKSITGDNFLQLLQEEHLHAELHHSSLKSLMGNEADDDADEIGISDMINTDLPLTFSFERYLKRVRSIHLASEARHRIGEISSGVYALALNHVELRSPSVRSREAKLQRLLANVGQTTVGLDPHADLETKNKLSLKDQSTGLVIRVPDVYRQLKSNGKKFGITESDLIKTIYDPADSDDIGSKRPMNALDSDVPPKKAKLEVTESEENDDIEFESTTTTDSNNEVLTLILQHLKLLTTDDNIPFLRETSPGVFYIPFTELVPEYTKHTFKQYIKHIMDPACLRIYNYIEERHLTDEKMLAKHILIKESDIRTHLNKMQKLRLVEVQEIPKTQDRSAIRANFAFRVKYRNGLEVFKNSLIFNMGEVLDSLDDIRMDNKILLDKVSRADVKGKEQELLLTSELVQLQKFYEFERQALAKFCRLRSSLDVFEFMSEL</sequence>
<accession>A0A875S3F0</accession>
<comment type="subcellular location">
    <subcellularLocation>
        <location evidence="1 8">Nucleus</location>
    </subcellularLocation>
</comment>
<feature type="domain" description="RNA polymerase III subunit RPC82-related helix-turn-helix" evidence="10">
    <location>
        <begin position="28"/>
        <end position="84"/>
    </location>
</feature>
<evidence type="ECO:0000313" key="13">
    <source>
        <dbReference type="Proteomes" id="UP000662931"/>
    </source>
</evidence>
<name>A0A875S3F0_EENNA</name>
<evidence type="ECO:0000256" key="8">
    <source>
        <dbReference type="RuleBase" id="RU367076"/>
    </source>
</evidence>
<evidence type="ECO:0000313" key="12">
    <source>
        <dbReference type="EMBL" id="QPG73834.1"/>
    </source>
</evidence>
<dbReference type="InterPro" id="IPR039748">
    <property type="entry name" value="RPC3"/>
</dbReference>
<keyword evidence="4 8" id="KW-0240">DNA-directed RNA polymerase</keyword>
<dbReference type="GO" id="GO:0005666">
    <property type="term" value="C:RNA polymerase III complex"/>
    <property type="evidence" value="ECO:0007669"/>
    <property type="project" value="UniProtKB-UniRule"/>
</dbReference>